<organism evidence="1 2">
    <name type="scientific">Dreissena polymorpha</name>
    <name type="common">Zebra mussel</name>
    <name type="synonym">Mytilus polymorpha</name>
    <dbReference type="NCBI Taxonomy" id="45954"/>
    <lineage>
        <taxon>Eukaryota</taxon>
        <taxon>Metazoa</taxon>
        <taxon>Spiralia</taxon>
        <taxon>Lophotrochozoa</taxon>
        <taxon>Mollusca</taxon>
        <taxon>Bivalvia</taxon>
        <taxon>Autobranchia</taxon>
        <taxon>Heteroconchia</taxon>
        <taxon>Euheterodonta</taxon>
        <taxon>Imparidentia</taxon>
        <taxon>Neoheterodontei</taxon>
        <taxon>Myida</taxon>
        <taxon>Dreissenoidea</taxon>
        <taxon>Dreissenidae</taxon>
        <taxon>Dreissena</taxon>
    </lineage>
</organism>
<protein>
    <submittedName>
        <fullName evidence="1">Uncharacterized protein</fullName>
    </submittedName>
</protein>
<dbReference type="EMBL" id="JAIWYP010000015">
    <property type="protein sequence ID" value="KAH3704536.1"/>
    <property type="molecule type" value="Genomic_DNA"/>
</dbReference>
<gene>
    <name evidence="1" type="ORF">DPMN_079592</name>
</gene>
<dbReference type="AlphaFoldDB" id="A0A9D4BRC1"/>
<reference evidence="1" key="2">
    <citation type="submission" date="2020-11" db="EMBL/GenBank/DDBJ databases">
        <authorList>
            <person name="McCartney M.A."/>
            <person name="Auch B."/>
            <person name="Kono T."/>
            <person name="Mallez S."/>
            <person name="Becker A."/>
            <person name="Gohl D.M."/>
            <person name="Silverstein K.A.T."/>
            <person name="Koren S."/>
            <person name="Bechman K.B."/>
            <person name="Herman A."/>
            <person name="Abrahante J.E."/>
            <person name="Garbe J."/>
        </authorList>
    </citation>
    <scope>NUCLEOTIDE SEQUENCE</scope>
    <source>
        <strain evidence="1">Duluth1</strain>
        <tissue evidence="1">Whole animal</tissue>
    </source>
</reference>
<dbReference type="Proteomes" id="UP000828390">
    <property type="component" value="Unassembled WGS sequence"/>
</dbReference>
<name>A0A9D4BRC1_DREPO</name>
<sequence length="68" mass="7679">MSIVLPNSCYAVSQAESDSCFVVDFQRENSLSLSQMVSAISHDIIPCRRDLVANFGHCAYTDEKFFFH</sequence>
<evidence type="ECO:0000313" key="1">
    <source>
        <dbReference type="EMBL" id="KAH3704536.1"/>
    </source>
</evidence>
<reference evidence="1" key="1">
    <citation type="journal article" date="2019" name="bioRxiv">
        <title>The Genome of the Zebra Mussel, Dreissena polymorpha: A Resource for Invasive Species Research.</title>
        <authorList>
            <person name="McCartney M.A."/>
            <person name="Auch B."/>
            <person name="Kono T."/>
            <person name="Mallez S."/>
            <person name="Zhang Y."/>
            <person name="Obille A."/>
            <person name="Becker A."/>
            <person name="Abrahante J.E."/>
            <person name="Garbe J."/>
            <person name="Badalamenti J.P."/>
            <person name="Herman A."/>
            <person name="Mangelson H."/>
            <person name="Liachko I."/>
            <person name="Sullivan S."/>
            <person name="Sone E.D."/>
            <person name="Koren S."/>
            <person name="Silverstein K.A.T."/>
            <person name="Beckman K.B."/>
            <person name="Gohl D.M."/>
        </authorList>
    </citation>
    <scope>NUCLEOTIDE SEQUENCE</scope>
    <source>
        <strain evidence="1">Duluth1</strain>
        <tissue evidence="1">Whole animal</tissue>
    </source>
</reference>
<keyword evidence="2" id="KW-1185">Reference proteome</keyword>
<evidence type="ECO:0000313" key="2">
    <source>
        <dbReference type="Proteomes" id="UP000828390"/>
    </source>
</evidence>
<proteinExistence type="predicted"/>
<comment type="caution">
    <text evidence="1">The sequence shown here is derived from an EMBL/GenBank/DDBJ whole genome shotgun (WGS) entry which is preliminary data.</text>
</comment>
<accession>A0A9D4BRC1</accession>